<keyword evidence="2" id="KW-0378">Hydrolase</keyword>
<dbReference type="PANTHER" id="PTHR39456">
    <property type="entry name" value="METAL-DEPENDENT HYDROLASE"/>
    <property type="match status" value="1"/>
</dbReference>
<name>A0A345PAH1_9GAMM</name>
<dbReference type="OrthoDB" id="5727566at2"/>
<protein>
    <submittedName>
        <fullName evidence="2">Metal-dependent hydrolase</fullName>
    </submittedName>
</protein>
<dbReference type="PIRSF" id="PIRSF007580">
    <property type="entry name" value="UCP07580"/>
    <property type="match status" value="1"/>
</dbReference>
<feature type="transmembrane region" description="Helical" evidence="1">
    <location>
        <begin position="131"/>
        <end position="155"/>
    </location>
</feature>
<dbReference type="KEGG" id="mbah:HYN46_16415"/>
<gene>
    <name evidence="2" type="ORF">HYN46_16415</name>
</gene>
<keyword evidence="1" id="KW-1133">Transmembrane helix</keyword>
<dbReference type="Pfam" id="PF10118">
    <property type="entry name" value="Metal_hydrol"/>
    <property type="match status" value="1"/>
</dbReference>
<sequence length="304" mass="34927">MNIAIQHPLKARKVQFNFEQSPAHWIYGDVYSSHMINGVNMLLPLGELWFCRVYNKALPFVTDVKLREEVQGFIRQEAVHSRAHSGALDFLRDHGYQLDDYLARVNVLFGQVLGEQPFGLKFLQNERTEKFWLVARVGVIAAIEHFTGILGQWSLDSKGWDDADPVIADLFRWHLAEEVEHRTVAFDLFEHLCKTELGFYVGRQALMAIIFPLFVYFLVDGCRYLAGQDPDPRAQAIARKSMLKMLWQLEKVGKKTDHLPTFSLLVKATLRWVPKSFHPITEGDTQQALDYIARSQGILAARKN</sequence>
<keyword evidence="1" id="KW-0812">Transmembrane</keyword>
<dbReference type="PANTHER" id="PTHR39456:SF1">
    <property type="entry name" value="METAL-DEPENDENT HYDROLASE"/>
    <property type="match status" value="1"/>
</dbReference>
<evidence type="ECO:0000313" key="3">
    <source>
        <dbReference type="Proteomes" id="UP000253940"/>
    </source>
</evidence>
<reference evidence="2 3" key="1">
    <citation type="submission" date="2018-07" db="EMBL/GenBank/DDBJ databases">
        <title>Genome sequencing of Moraxellaceae gen. HYN0046.</title>
        <authorList>
            <person name="Kim M."/>
            <person name="Yi H."/>
        </authorList>
    </citation>
    <scope>NUCLEOTIDE SEQUENCE [LARGE SCALE GENOMIC DNA]</scope>
    <source>
        <strain evidence="2 3">HYN0046</strain>
    </source>
</reference>
<keyword evidence="3" id="KW-1185">Reference proteome</keyword>
<dbReference type="EMBL" id="CP031222">
    <property type="protein sequence ID" value="AXI04280.1"/>
    <property type="molecule type" value="Genomic_DNA"/>
</dbReference>
<evidence type="ECO:0000313" key="2">
    <source>
        <dbReference type="EMBL" id="AXI04280.1"/>
    </source>
</evidence>
<organism evidence="2 3">
    <name type="scientific">Aquirhabdus parva</name>
    <dbReference type="NCBI Taxonomy" id="2283318"/>
    <lineage>
        <taxon>Bacteria</taxon>
        <taxon>Pseudomonadati</taxon>
        <taxon>Pseudomonadota</taxon>
        <taxon>Gammaproteobacteria</taxon>
        <taxon>Moraxellales</taxon>
        <taxon>Moraxellaceae</taxon>
        <taxon>Aquirhabdus</taxon>
    </lineage>
</organism>
<keyword evidence="1" id="KW-0472">Membrane</keyword>
<dbReference type="Proteomes" id="UP000253940">
    <property type="component" value="Chromosome"/>
</dbReference>
<evidence type="ECO:0000256" key="1">
    <source>
        <dbReference type="SAM" id="Phobius"/>
    </source>
</evidence>
<proteinExistence type="predicted"/>
<dbReference type="AlphaFoldDB" id="A0A345PAH1"/>
<dbReference type="InterPro" id="IPR016516">
    <property type="entry name" value="UCP07580"/>
</dbReference>
<dbReference type="RefSeq" id="WP_114900388.1">
    <property type="nucleotide sequence ID" value="NZ_CP031222.1"/>
</dbReference>
<dbReference type="GO" id="GO:0016787">
    <property type="term" value="F:hydrolase activity"/>
    <property type="evidence" value="ECO:0007669"/>
    <property type="project" value="UniProtKB-KW"/>
</dbReference>
<feature type="transmembrane region" description="Helical" evidence="1">
    <location>
        <begin position="197"/>
        <end position="219"/>
    </location>
</feature>
<accession>A0A345PAH1</accession>